<dbReference type="STRING" id="82801.SAMN04488506_1846"/>
<dbReference type="SMART" id="SM00849">
    <property type="entry name" value="Lactamase_B"/>
    <property type="match status" value="1"/>
</dbReference>
<keyword evidence="7" id="KW-1185">Reference proteome</keyword>
<dbReference type="EMBL" id="FOXW01000007">
    <property type="protein sequence ID" value="SFQ40827.1"/>
    <property type="molecule type" value="Genomic_DNA"/>
</dbReference>
<keyword evidence="4" id="KW-0862">Zinc</keyword>
<dbReference type="Pfam" id="PF00753">
    <property type="entry name" value="Lactamase_B"/>
    <property type="match status" value="1"/>
</dbReference>
<name>A0A1I5YA81_9LACT</name>
<organism evidence="6 7">
    <name type="scientific">Desemzia incerta</name>
    <dbReference type="NCBI Taxonomy" id="82801"/>
    <lineage>
        <taxon>Bacteria</taxon>
        <taxon>Bacillati</taxon>
        <taxon>Bacillota</taxon>
        <taxon>Bacilli</taxon>
        <taxon>Lactobacillales</taxon>
        <taxon>Carnobacteriaceae</taxon>
        <taxon>Desemzia</taxon>
    </lineage>
</organism>
<keyword evidence="2" id="KW-0479">Metal-binding</keyword>
<dbReference type="GO" id="GO:0016787">
    <property type="term" value="F:hydrolase activity"/>
    <property type="evidence" value="ECO:0007669"/>
    <property type="project" value="UniProtKB-KW"/>
</dbReference>
<dbReference type="GO" id="GO:0046872">
    <property type="term" value="F:metal ion binding"/>
    <property type="evidence" value="ECO:0007669"/>
    <property type="project" value="UniProtKB-KW"/>
</dbReference>
<dbReference type="CDD" id="cd07728">
    <property type="entry name" value="YtnP-like_MBL-fold"/>
    <property type="match status" value="1"/>
</dbReference>
<dbReference type="InterPro" id="IPR001279">
    <property type="entry name" value="Metallo-B-lactamas"/>
</dbReference>
<feature type="domain" description="Metallo-beta-lactamase" evidence="5">
    <location>
        <begin position="50"/>
        <end position="257"/>
    </location>
</feature>
<evidence type="ECO:0000256" key="3">
    <source>
        <dbReference type="ARBA" id="ARBA00022801"/>
    </source>
</evidence>
<dbReference type="OrthoDB" id="9802897at2"/>
<comment type="similarity">
    <text evidence="1">Belongs to the metallo-beta-lactamase superfamily.</text>
</comment>
<proteinExistence type="inferred from homology"/>
<dbReference type="RefSeq" id="WP_092480876.1">
    <property type="nucleotide sequence ID" value="NZ_FOXW01000007.1"/>
</dbReference>
<protein>
    <submittedName>
        <fullName evidence="6">Glyoxylase, beta-lactamase superfamily II</fullName>
    </submittedName>
</protein>
<dbReference type="Gene3D" id="3.60.15.10">
    <property type="entry name" value="Ribonuclease Z/Hydroxyacylglutathione hydrolase-like"/>
    <property type="match status" value="1"/>
</dbReference>
<dbReference type="PANTHER" id="PTHR42978:SF6">
    <property type="entry name" value="QUORUM-QUENCHING LACTONASE YTNP-RELATED"/>
    <property type="match status" value="1"/>
</dbReference>
<evidence type="ECO:0000256" key="1">
    <source>
        <dbReference type="ARBA" id="ARBA00007749"/>
    </source>
</evidence>
<keyword evidence="3" id="KW-0378">Hydrolase</keyword>
<evidence type="ECO:0000259" key="5">
    <source>
        <dbReference type="SMART" id="SM00849"/>
    </source>
</evidence>
<evidence type="ECO:0000313" key="7">
    <source>
        <dbReference type="Proteomes" id="UP000199136"/>
    </source>
</evidence>
<dbReference type="Proteomes" id="UP000199136">
    <property type="component" value="Unassembled WGS sequence"/>
</dbReference>
<sequence>MDTLAFYDMTLTWIDGGITSMDGGAMFGVVPKPLWSKKYPYNEKNQIELPTDAIVVQYQGKNYLIDAGVGQGKLSEKQRRNFGVTEETKIDESLKELGLTVNDIDVVLMTHMHFDHAGGLTRFENGELVSTFSNAVIYVNDIEWDELRNPNIRSKSTYWKENWEPIQEQVVTYHDRLEVVPGIEMIHTGGHSDGHAVIKLTQQDETLLHMADIMPTHAHQNPLWVLAYDDYPMTSVFSKEKWMKEAYENQYKFIFYHDAYYRMMQWDETGKEVIDSLKRTKPAYITFPE</sequence>
<evidence type="ECO:0000256" key="2">
    <source>
        <dbReference type="ARBA" id="ARBA00022723"/>
    </source>
</evidence>
<dbReference type="InterPro" id="IPR036866">
    <property type="entry name" value="RibonucZ/Hydroxyglut_hydro"/>
</dbReference>
<dbReference type="InterPro" id="IPR051013">
    <property type="entry name" value="MBL_superfamily_lactonases"/>
</dbReference>
<reference evidence="6 7" key="1">
    <citation type="submission" date="2016-10" db="EMBL/GenBank/DDBJ databases">
        <authorList>
            <person name="de Groot N.N."/>
        </authorList>
    </citation>
    <scope>NUCLEOTIDE SEQUENCE [LARGE SCALE GENOMIC DNA]</scope>
    <source>
        <strain evidence="6 7">DSM 20581</strain>
    </source>
</reference>
<dbReference type="AlphaFoldDB" id="A0A1I5YA81"/>
<gene>
    <name evidence="6" type="ORF">SAMN04488506_1846</name>
</gene>
<dbReference type="PANTHER" id="PTHR42978">
    <property type="entry name" value="QUORUM-QUENCHING LACTONASE YTNP-RELATED-RELATED"/>
    <property type="match status" value="1"/>
</dbReference>
<accession>A0A1I5YA81</accession>
<evidence type="ECO:0000313" key="6">
    <source>
        <dbReference type="EMBL" id="SFQ40827.1"/>
    </source>
</evidence>
<evidence type="ECO:0000256" key="4">
    <source>
        <dbReference type="ARBA" id="ARBA00022833"/>
    </source>
</evidence>
<dbReference type="SUPFAM" id="SSF56281">
    <property type="entry name" value="Metallo-hydrolase/oxidoreductase"/>
    <property type="match status" value="1"/>
</dbReference>